<evidence type="ECO:0000313" key="1">
    <source>
        <dbReference type="EMBL" id="ETE67327.1"/>
    </source>
</evidence>
<proteinExistence type="predicted"/>
<organism evidence="1 2">
    <name type="scientific">Ophiophagus hannah</name>
    <name type="common">King cobra</name>
    <name type="synonym">Naja hannah</name>
    <dbReference type="NCBI Taxonomy" id="8665"/>
    <lineage>
        <taxon>Eukaryota</taxon>
        <taxon>Metazoa</taxon>
        <taxon>Chordata</taxon>
        <taxon>Craniata</taxon>
        <taxon>Vertebrata</taxon>
        <taxon>Euteleostomi</taxon>
        <taxon>Lepidosauria</taxon>
        <taxon>Squamata</taxon>
        <taxon>Bifurcata</taxon>
        <taxon>Unidentata</taxon>
        <taxon>Episquamata</taxon>
        <taxon>Toxicofera</taxon>
        <taxon>Serpentes</taxon>
        <taxon>Colubroidea</taxon>
        <taxon>Elapidae</taxon>
        <taxon>Elapinae</taxon>
        <taxon>Ophiophagus</taxon>
    </lineage>
</organism>
<dbReference type="EMBL" id="AZIM01001325">
    <property type="protein sequence ID" value="ETE67327.1"/>
    <property type="molecule type" value="Genomic_DNA"/>
</dbReference>
<sequence length="80" mass="9450">MNWLEETILMEEHTVFMIGKSTMEQCLQGNFSPENVCSRKLERCSIDRCCLVLIKMLHNYTYIQIRLDNNQGHLFDLVPN</sequence>
<protein>
    <submittedName>
        <fullName evidence="1">Uncharacterized protein</fullName>
    </submittedName>
</protein>
<name>V8P0F3_OPHHA</name>
<gene>
    <name evidence="1" type="ORF">L345_06890</name>
</gene>
<reference evidence="1 2" key="1">
    <citation type="journal article" date="2013" name="Proc. Natl. Acad. Sci. U.S.A.">
        <title>The king cobra genome reveals dynamic gene evolution and adaptation in the snake venom system.</title>
        <authorList>
            <person name="Vonk F.J."/>
            <person name="Casewell N.R."/>
            <person name="Henkel C.V."/>
            <person name="Heimberg A.M."/>
            <person name="Jansen H.J."/>
            <person name="McCleary R.J."/>
            <person name="Kerkkamp H.M."/>
            <person name="Vos R.A."/>
            <person name="Guerreiro I."/>
            <person name="Calvete J.J."/>
            <person name="Wuster W."/>
            <person name="Woods A.E."/>
            <person name="Logan J.M."/>
            <person name="Harrison R.A."/>
            <person name="Castoe T.A."/>
            <person name="de Koning A.P."/>
            <person name="Pollock D.D."/>
            <person name="Yandell M."/>
            <person name="Calderon D."/>
            <person name="Renjifo C."/>
            <person name="Currier R.B."/>
            <person name="Salgado D."/>
            <person name="Pla D."/>
            <person name="Sanz L."/>
            <person name="Hyder A.S."/>
            <person name="Ribeiro J.M."/>
            <person name="Arntzen J.W."/>
            <person name="van den Thillart G.E."/>
            <person name="Boetzer M."/>
            <person name="Pirovano W."/>
            <person name="Dirks R.P."/>
            <person name="Spaink H.P."/>
            <person name="Duboule D."/>
            <person name="McGlinn E."/>
            <person name="Kini R.M."/>
            <person name="Richardson M.K."/>
        </authorList>
    </citation>
    <scope>NUCLEOTIDE SEQUENCE</scope>
    <source>
        <tissue evidence="1">Blood</tissue>
    </source>
</reference>
<evidence type="ECO:0000313" key="2">
    <source>
        <dbReference type="Proteomes" id="UP000018936"/>
    </source>
</evidence>
<dbReference type="AlphaFoldDB" id="V8P0F3"/>
<comment type="caution">
    <text evidence="1">The sequence shown here is derived from an EMBL/GenBank/DDBJ whole genome shotgun (WGS) entry which is preliminary data.</text>
</comment>
<keyword evidence="2" id="KW-1185">Reference proteome</keyword>
<feature type="non-terminal residue" evidence="1">
    <location>
        <position position="1"/>
    </location>
</feature>
<accession>V8P0F3</accession>
<dbReference type="Proteomes" id="UP000018936">
    <property type="component" value="Unassembled WGS sequence"/>
</dbReference>